<dbReference type="PROSITE" id="PS52016">
    <property type="entry name" value="TONB_DEPENDENT_REC_3"/>
    <property type="match status" value="1"/>
</dbReference>
<evidence type="ECO:0000256" key="9">
    <source>
        <dbReference type="SAM" id="MobiDB-lite"/>
    </source>
</evidence>
<dbReference type="PANTHER" id="PTHR30069:SF29">
    <property type="entry name" value="HEMOGLOBIN AND HEMOGLOBIN-HAPTOGLOBIN-BINDING PROTEIN 1-RELATED"/>
    <property type="match status" value="1"/>
</dbReference>
<keyword evidence="3 8" id="KW-1134">Transmembrane beta strand</keyword>
<dbReference type="Proteomes" id="UP000831785">
    <property type="component" value="Chromosome"/>
</dbReference>
<accession>A0ABY4F8Q8</accession>
<evidence type="ECO:0000256" key="5">
    <source>
        <dbReference type="ARBA" id="ARBA00022729"/>
    </source>
</evidence>
<evidence type="ECO:0000256" key="10">
    <source>
        <dbReference type="SAM" id="SignalP"/>
    </source>
</evidence>
<dbReference type="SUPFAM" id="SSF56935">
    <property type="entry name" value="Porins"/>
    <property type="match status" value="1"/>
</dbReference>
<reference evidence="12 13" key="1">
    <citation type="submission" date="2022-04" db="EMBL/GenBank/DDBJ databases">
        <title>Hymenobacter sp. isolated from the air.</title>
        <authorList>
            <person name="Won M."/>
            <person name="Lee C.-M."/>
            <person name="Woen H.-Y."/>
            <person name="Kwon S.-W."/>
        </authorList>
    </citation>
    <scope>NUCLEOTIDE SEQUENCE [LARGE SCALE GENOMIC DNA]</scope>
    <source>
        <strain evidence="13">5116 S-27</strain>
    </source>
</reference>
<dbReference type="Gene3D" id="2.170.130.10">
    <property type="entry name" value="TonB-dependent receptor, plug domain"/>
    <property type="match status" value="1"/>
</dbReference>
<feature type="chain" id="PRO_5046132277" evidence="10">
    <location>
        <begin position="22"/>
        <end position="943"/>
    </location>
</feature>
<dbReference type="RefSeq" id="WP_244713798.1">
    <property type="nucleotide sequence ID" value="NZ_CP095049.1"/>
</dbReference>
<evidence type="ECO:0000256" key="2">
    <source>
        <dbReference type="ARBA" id="ARBA00022448"/>
    </source>
</evidence>
<feature type="domain" description="TonB-dependent receptor plug" evidence="11">
    <location>
        <begin position="156"/>
        <end position="263"/>
    </location>
</feature>
<name>A0ABY4F8Q8_9BACT</name>
<dbReference type="PANTHER" id="PTHR30069">
    <property type="entry name" value="TONB-DEPENDENT OUTER MEMBRANE RECEPTOR"/>
    <property type="match status" value="1"/>
</dbReference>
<proteinExistence type="inferred from homology"/>
<evidence type="ECO:0000259" key="11">
    <source>
        <dbReference type="Pfam" id="PF07715"/>
    </source>
</evidence>
<comment type="subcellular location">
    <subcellularLocation>
        <location evidence="1 8">Cell outer membrane</location>
        <topology evidence="1 8">Multi-pass membrane protein</topology>
    </subcellularLocation>
</comment>
<dbReference type="Pfam" id="PF07715">
    <property type="entry name" value="Plug"/>
    <property type="match status" value="1"/>
</dbReference>
<evidence type="ECO:0000313" key="12">
    <source>
        <dbReference type="EMBL" id="UOQ50846.1"/>
    </source>
</evidence>
<dbReference type="InterPro" id="IPR036942">
    <property type="entry name" value="Beta-barrel_TonB_sf"/>
</dbReference>
<dbReference type="Pfam" id="PF13715">
    <property type="entry name" value="CarbopepD_reg_2"/>
    <property type="match status" value="1"/>
</dbReference>
<dbReference type="InterPro" id="IPR039426">
    <property type="entry name" value="TonB-dep_rcpt-like"/>
</dbReference>
<evidence type="ECO:0000256" key="4">
    <source>
        <dbReference type="ARBA" id="ARBA00022692"/>
    </source>
</evidence>
<gene>
    <name evidence="12" type="ORF">MUN80_13870</name>
</gene>
<comment type="similarity">
    <text evidence="8">Belongs to the TonB-dependent receptor family.</text>
</comment>
<dbReference type="InterPro" id="IPR008969">
    <property type="entry name" value="CarboxyPept-like_regulatory"/>
</dbReference>
<evidence type="ECO:0000256" key="6">
    <source>
        <dbReference type="ARBA" id="ARBA00023136"/>
    </source>
</evidence>
<dbReference type="EMBL" id="CP095049">
    <property type="protein sequence ID" value="UOQ50846.1"/>
    <property type="molecule type" value="Genomic_DNA"/>
</dbReference>
<dbReference type="InterPro" id="IPR037066">
    <property type="entry name" value="Plug_dom_sf"/>
</dbReference>
<evidence type="ECO:0000313" key="13">
    <source>
        <dbReference type="Proteomes" id="UP000831785"/>
    </source>
</evidence>
<keyword evidence="4 8" id="KW-0812">Transmembrane</keyword>
<protein>
    <submittedName>
        <fullName evidence="12">TonB-dependent receptor</fullName>
    </submittedName>
</protein>
<keyword evidence="5 10" id="KW-0732">Signal</keyword>
<feature type="region of interest" description="Disordered" evidence="9">
    <location>
        <begin position="18"/>
        <end position="55"/>
    </location>
</feature>
<keyword evidence="2 8" id="KW-0813">Transport</keyword>
<organism evidence="12 13">
    <name type="scientific">Hymenobacter cellulosivorans</name>
    <dbReference type="NCBI Taxonomy" id="2932249"/>
    <lineage>
        <taxon>Bacteria</taxon>
        <taxon>Pseudomonadati</taxon>
        <taxon>Bacteroidota</taxon>
        <taxon>Cytophagia</taxon>
        <taxon>Cytophagales</taxon>
        <taxon>Hymenobacteraceae</taxon>
        <taxon>Hymenobacter</taxon>
    </lineage>
</organism>
<dbReference type="Gene3D" id="2.40.170.20">
    <property type="entry name" value="TonB-dependent receptor, beta-barrel domain"/>
    <property type="match status" value="1"/>
</dbReference>
<keyword evidence="13" id="KW-1185">Reference proteome</keyword>
<dbReference type="InterPro" id="IPR012910">
    <property type="entry name" value="Plug_dom"/>
</dbReference>
<feature type="signal peptide" evidence="10">
    <location>
        <begin position="1"/>
        <end position="21"/>
    </location>
</feature>
<evidence type="ECO:0000256" key="1">
    <source>
        <dbReference type="ARBA" id="ARBA00004571"/>
    </source>
</evidence>
<dbReference type="SUPFAM" id="SSF49464">
    <property type="entry name" value="Carboxypeptidase regulatory domain-like"/>
    <property type="match status" value="1"/>
</dbReference>
<keyword evidence="6 8" id="KW-0472">Membrane</keyword>
<keyword evidence="12" id="KW-0675">Receptor</keyword>
<dbReference type="Gene3D" id="2.60.40.1120">
    <property type="entry name" value="Carboxypeptidase-like, regulatory domain"/>
    <property type="match status" value="1"/>
</dbReference>
<sequence length="943" mass="102573">MQQIYPVLLAAALLPATPATATPTGGETPHRPATTKATAKRKSAAPKPLTNAPDPAEATVGGVVLTNTGEPLPGATIFIKGTFIGTSTDQLGKFSLNATFDNGPVELLVAYVGYESQLIKLAKGDNLLSVVMAPSATLLLNETVVSASRVEENILRAPVTIDKVTSRQIERLSTPEVLAGLGQLPGVDVNSASMLFTSVSTRGFNTAKSERVIQLVDYMDTALPSLNLSPGNLVGIPELDMESIELIHGPASALYGANALSGVVLFNSKDPFVYEGLSVRLRGGQRRLLDGQVRYAHKLGDKWALKLNASAFQANDWIADNRAAASFSTNAADSPLGYDAVSSYGELSNLYSPFQNRPATGTTPAYKVNSELYGKTVYMPGFTEQELIGPDQKTKSYRVQGALSYLIKDDLKLTLEAKRGEGTSTYQNQSRFRIKGLGTNQYRAELKSAKGFIRAYSTEDFTGNSYELTQLSGLLQNSPTTEGGTTRYSQLYFYTFNQAYTQAREVNKLSVADAQIAAKAAADAIQLKSSDPRFTQLRNQIIADDQPGRGAQQNFNSFLNDISAQRSFRISDAGTDLIVGGAYREYRLGSGGKLFSDTDGQRIRNYEYGAYSQLTQTLLQDHLKLALAARVDMFKNFDPSFSPRASAVYSFGEDKKHNFRASYGQAFRSPSQTDQYLNSDVRTFILLGNLNGFEGYNFTDANGKSYTPGTSLSGYELSVHKLKLEKVSTYEVGYKGAIIPNVYVDASYFRSRYNDFIGGMAFLGNVDGTRPTSAQVNAGLASNFTDASASPTRIIFAAHNNSQEVRTQGATLGITYYLHKGLNIGGNYSLNVLDRSNLPANFRTYFNTPKHKYNLNVGGTVLHNLSYSVNYRWVQGHDQELPFARGFVRTYSSTDAYLGYTLPKLATTLQAGVSNLFDTNNTQIIGGPQIGRLAYLGLLVNVK</sequence>
<evidence type="ECO:0000256" key="7">
    <source>
        <dbReference type="ARBA" id="ARBA00023237"/>
    </source>
</evidence>
<keyword evidence="7 8" id="KW-0998">Cell outer membrane</keyword>
<evidence type="ECO:0000256" key="3">
    <source>
        <dbReference type="ARBA" id="ARBA00022452"/>
    </source>
</evidence>
<evidence type="ECO:0000256" key="8">
    <source>
        <dbReference type="PROSITE-ProRule" id="PRU01360"/>
    </source>
</evidence>